<dbReference type="EMBL" id="CP111028">
    <property type="protein sequence ID" value="WAR31820.1"/>
    <property type="molecule type" value="Genomic_DNA"/>
</dbReference>
<name>A0ABY7GBP5_MYAAR</name>
<feature type="region of interest" description="Disordered" evidence="1">
    <location>
        <begin position="45"/>
        <end position="70"/>
    </location>
</feature>
<protein>
    <submittedName>
        <fullName evidence="3">Uncharacterized protein</fullName>
    </submittedName>
</protein>
<proteinExistence type="predicted"/>
<keyword evidence="4" id="KW-1185">Reference proteome</keyword>
<dbReference type="EMBL" id="CP111028">
    <property type="protein sequence ID" value="WAR31713.1"/>
    <property type="molecule type" value="Genomic_DNA"/>
</dbReference>
<dbReference type="Proteomes" id="UP001164746">
    <property type="component" value="Chromosome 17"/>
</dbReference>
<sequence length="239" mass="27154">MMSDDDGFTIYTPWGFIHSDEFTTDIIIEEVQEVYSTGPAIAEDGSEVTQQEEDQDHHKHDQTKTTDEDEADIAEDDIHEEKFILRFLATNTSNEDRYLWVTDDGEVRSDGSYTNIATFFEVIHWCSPHLNNYQLICWGGACKGHILYMDGTSLKSRTYHASTDDNDITTKFQMSPRGSDITVRAFISKTGVPIYFDSEGNYRPEGPPRQSNSSVESEGEMQPLYFITANVKLMKVTSV</sequence>
<evidence type="ECO:0000313" key="2">
    <source>
        <dbReference type="EMBL" id="WAR31713.1"/>
    </source>
</evidence>
<evidence type="ECO:0000313" key="4">
    <source>
        <dbReference type="Proteomes" id="UP001164746"/>
    </source>
</evidence>
<evidence type="ECO:0000256" key="1">
    <source>
        <dbReference type="SAM" id="MobiDB-lite"/>
    </source>
</evidence>
<evidence type="ECO:0000313" key="3">
    <source>
        <dbReference type="EMBL" id="WAR31820.1"/>
    </source>
</evidence>
<feature type="compositionally biased region" description="Acidic residues" evidence="1">
    <location>
        <begin position="45"/>
        <end position="54"/>
    </location>
</feature>
<gene>
    <name evidence="2" type="ORF">MAR_034255</name>
    <name evidence="3" type="ORF">MAR_034362</name>
</gene>
<reference evidence="3" key="1">
    <citation type="submission" date="2022-11" db="EMBL/GenBank/DDBJ databases">
        <title>Centuries of genome instability and evolution in soft-shell clam transmissible cancer (bioRxiv).</title>
        <authorList>
            <person name="Hart S.F.M."/>
            <person name="Yonemitsu M.A."/>
            <person name="Giersch R.M."/>
            <person name="Beal B.F."/>
            <person name="Arriagada G."/>
            <person name="Davis B.W."/>
            <person name="Ostrander E.A."/>
            <person name="Goff S.P."/>
            <person name="Metzger M.J."/>
        </authorList>
    </citation>
    <scope>NUCLEOTIDE SEQUENCE</scope>
    <source>
        <strain evidence="3">MELC-2E11</strain>
        <tissue evidence="3">Siphon/mantle</tissue>
    </source>
</reference>
<accession>A0ABY7GBP5</accession>
<organism evidence="3 4">
    <name type="scientific">Mya arenaria</name>
    <name type="common">Soft-shell clam</name>
    <dbReference type="NCBI Taxonomy" id="6604"/>
    <lineage>
        <taxon>Eukaryota</taxon>
        <taxon>Metazoa</taxon>
        <taxon>Spiralia</taxon>
        <taxon>Lophotrochozoa</taxon>
        <taxon>Mollusca</taxon>
        <taxon>Bivalvia</taxon>
        <taxon>Autobranchia</taxon>
        <taxon>Heteroconchia</taxon>
        <taxon>Euheterodonta</taxon>
        <taxon>Imparidentia</taxon>
        <taxon>Neoheterodontei</taxon>
        <taxon>Myida</taxon>
        <taxon>Myoidea</taxon>
        <taxon>Myidae</taxon>
        <taxon>Mya</taxon>
    </lineage>
</organism>
<feature type="region of interest" description="Disordered" evidence="1">
    <location>
        <begin position="198"/>
        <end position="218"/>
    </location>
</feature>
<feature type="compositionally biased region" description="Basic and acidic residues" evidence="1">
    <location>
        <begin position="55"/>
        <end position="66"/>
    </location>
</feature>